<evidence type="ECO:0000259" key="6">
    <source>
        <dbReference type="PROSITE" id="PS50103"/>
    </source>
</evidence>
<proteinExistence type="predicted"/>
<evidence type="ECO:0000313" key="9">
    <source>
        <dbReference type="Proteomes" id="UP000757232"/>
    </source>
</evidence>
<dbReference type="PANTHER" id="PTHR46651">
    <property type="entry name" value="POLYADENYLATE-BINDING PROTEIN-INTERACTING PROTEIN 7"/>
    <property type="match status" value="1"/>
</dbReference>
<evidence type="ECO:0000256" key="1">
    <source>
        <dbReference type="ARBA" id="ARBA00022723"/>
    </source>
</evidence>
<dbReference type="InterPro" id="IPR002625">
    <property type="entry name" value="Smr_dom"/>
</dbReference>
<dbReference type="SMART" id="SM01162">
    <property type="entry name" value="DUF1771"/>
    <property type="match status" value="1"/>
</dbReference>
<feature type="region of interest" description="Disordered" evidence="5">
    <location>
        <begin position="157"/>
        <end position="211"/>
    </location>
</feature>
<dbReference type="Pfam" id="PF14608">
    <property type="entry name" value="zf-CCCH_2"/>
    <property type="match status" value="1"/>
</dbReference>
<dbReference type="AlphaFoldDB" id="A0A9Q5NAC2"/>
<dbReference type="InterPro" id="IPR053242">
    <property type="entry name" value="PAM2-like_domain"/>
</dbReference>
<evidence type="ECO:0000313" key="8">
    <source>
        <dbReference type="EMBL" id="OCB89973.1"/>
    </source>
</evidence>
<feature type="compositionally biased region" description="Low complexity" evidence="5">
    <location>
        <begin position="191"/>
        <end position="203"/>
    </location>
</feature>
<feature type="domain" description="C3H1-type" evidence="6">
    <location>
        <begin position="572"/>
        <end position="595"/>
    </location>
</feature>
<evidence type="ECO:0000256" key="4">
    <source>
        <dbReference type="PROSITE-ProRule" id="PRU00723"/>
    </source>
</evidence>
<gene>
    <name evidence="8" type="ORF">A7U60_g2828</name>
</gene>
<keyword evidence="2 4" id="KW-0863">Zinc-finger</keyword>
<keyword evidence="1 4" id="KW-0479">Metal-binding</keyword>
<dbReference type="EMBL" id="LNZH02000144">
    <property type="protein sequence ID" value="OCB89973.1"/>
    <property type="molecule type" value="Genomic_DNA"/>
</dbReference>
<dbReference type="InterPro" id="IPR013899">
    <property type="entry name" value="DUF1771"/>
</dbReference>
<feature type="domain" description="C3H1-type" evidence="6">
    <location>
        <begin position="596"/>
        <end position="623"/>
    </location>
</feature>
<evidence type="ECO:0000259" key="7">
    <source>
        <dbReference type="PROSITE" id="PS50828"/>
    </source>
</evidence>
<keyword evidence="3 4" id="KW-0862">Zinc</keyword>
<feature type="region of interest" description="Disordered" evidence="5">
    <location>
        <begin position="66"/>
        <end position="98"/>
    </location>
</feature>
<feature type="region of interest" description="Disordered" evidence="5">
    <location>
        <begin position="273"/>
        <end position="298"/>
    </location>
</feature>
<feature type="compositionally biased region" description="Polar residues" evidence="5">
    <location>
        <begin position="339"/>
        <end position="350"/>
    </location>
</feature>
<dbReference type="Pfam" id="PF00642">
    <property type="entry name" value="zf-CCCH"/>
    <property type="match status" value="1"/>
</dbReference>
<feature type="region of interest" description="Disordered" evidence="5">
    <location>
        <begin position="322"/>
        <end position="367"/>
    </location>
</feature>
<evidence type="ECO:0000256" key="5">
    <source>
        <dbReference type="SAM" id="MobiDB-lite"/>
    </source>
</evidence>
<dbReference type="PROSITE" id="PS50828">
    <property type="entry name" value="SMR"/>
    <property type="match status" value="1"/>
</dbReference>
<dbReference type="InterPro" id="IPR000571">
    <property type="entry name" value="Znf_CCCH"/>
</dbReference>
<name>A0A9Q5NAC2_SANBA</name>
<dbReference type="PANTHER" id="PTHR46651:SF1">
    <property type="entry name" value="SMALL MUTS RELATED FAMILY PROTEIN"/>
    <property type="match status" value="1"/>
</dbReference>
<evidence type="ECO:0000256" key="2">
    <source>
        <dbReference type="ARBA" id="ARBA00022771"/>
    </source>
</evidence>
<feature type="domain" description="Smr" evidence="7">
    <location>
        <begin position="885"/>
        <end position="920"/>
    </location>
</feature>
<dbReference type="GO" id="GO:0008270">
    <property type="term" value="F:zinc ion binding"/>
    <property type="evidence" value="ECO:0007669"/>
    <property type="project" value="UniProtKB-KW"/>
</dbReference>
<dbReference type="Gene3D" id="3.30.1370.110">
    <property type="match status" value="1"/>
</dbReference>
<reference evidence="8" key="1">
    <citation type="submission" date="2016-06" db="EMBL/GenBank/DDBJ databases">
        <title>Draft Genome sequence of the fungus Inonotus baumii.</title>
        <authorList>
            <person name="Zhu H."/>
            <person name="Lin W."/>
        </authorList>
    </citation>
    <scope>NUCLEOTIDE SEQUENCE</scope>
    <source>
        <strain evidence="8">821</strain>
    </source>
</reference>
<dbReference type="InterPro" id="IPR036855">
    <property type="entry name" value="Znf_CCCH_sf"/>
</dbReference>
<dbReference type="OrthoDB" id="3247158at2759"/>
<comment type="caution">
    <text evidence="8">The sequence shown here is derived from an EMBL/GenBank/DDBJ whole genome shotgun (WGS) entry which is preliminary data.</text>
</comment>
<protein>
    <submittedName>
        <fullName evidence="8">Uncharacterized protein</fullName>
    </submittedName>
</protein>
<dbReference type="PROSITE" id="PS50103">
    <property type="entry name" value="ZF_C3H1"/>
    <property type="match status" value="2"/>
</dbReference>
<feature type="compositionally biased region" description="Polar residues" evidence="5">
    <location>
        <begin position="279"/>
        <end position="289"/>
    </location>
</feature>
<accession>A0A9Q5NAC2</accession>
<feature type="compositionally biased region" description="Low complexity" evidence="5">
    <location>
        <begin position="157"/>
        <end position="170"/>
    </location>
</feature>
<keyword evidence="9" id="KW-1185">Reference proteome</keyword>
<feature type="region of interest" description="Disordered" evidence="5">
    <location>
        <begin position="642"/>
        <end position="674"/>
    </location>
</feature>
<organism evidence="8 9">
    <name type="scientific">Sanghuangporus baumii</name>
    <name type="common">Phellinus baumii</name>
    <dbReference type="NCBI Taxonomy" id="108892"/>
    <lineage>
        <taxon>Eukaryota</taxon>
        <taxon>Fungi</taxon>
        <taxon>Dikarya</taxon>
        <taxon>Basidiomycota</taxon>
        <taxon>Agaricomycotina</taxon>
        <taxon>Agaricomycetes</taxon>
        <taxon>Hymenochaetales</taxon>
        <taxon>Hymenochaetaceae</taxon>
        <taxon>Sanghuangporus</taxon>
    </lineage>
</organism>
<feature type="compositionally biased region" description="Acidic residues" evidence="5">
    <location>
        <begin position="351"/>
        <end position="360"/>
    </location>
</feature>
<dbReference type="SUPFAM" id="SSF90229">
    <property type="entry name" value="CCCH zinc finger"/>
    <property type="match status" value="1"/>
</dbReference>
<feature type="compositionally biased region" description="Low complexity" evidence="5">
    <location>
        <begin position="66"/>
        <end position="79"/>
    </location>
</feature>
<dbReference type="Proteomes" id="UP000757232">
    <property type="component" value="Unassembled WGS sequence"/>
</dbReference>
<dbReference type="SUPFAM" id="SSF160443">
    <property type="entry name" value="SMR domain-like"/>
    <property type="match status" value="1"/>
</dbReference>
<dbReference type="InterPro" id="IPR036063">
    <property type="entry name" value="Smr_dom_sf"/>
</dbReference>
<feature type="zinc finger region" description="C3H1-type" evidence="4">
    <location>
        <begin position="572"/>
        <end position="595"/>
    </location>
</feature>
<feature type="zinc finger region" description="C3H1-type" evidence="4">
    <location>
        <begin position="596"/>
        <end position="623"/>
    </location>
</feature>
<dbReference type="Pfam" id="PF08590">
    <property type="entry name" value="DUF1771"/>
    <property type="match status" value="1"/>
</dbReference>
<feature type="region of interest" description="Disordered" evidence="5">
    <location>
        <begin position="1"/>
        <end position="34"/>
    </location>
</feature>
<dbReference type="SMART" id="SM00356">
    <property type="entry name" value="ZnF_C3H1"/>
    <property type="match status" value="2"/>
</dbReference>
<sequence>MLAAPTAAPGLVKSRSAMSDGNLSDYEPSPGLRSNIAHRQPILQMQKFPHTRAQLANIAREHRFRSANSASSISNGSESEAGDRDLQGYDEEPENRVSSDLVHRVAALLDEEKEDEVKELLKKTFEMDDESTEGPVLDLMHAHKDDISGVPFLFLTPTRRPISRPSSRTSNHSFRLAPGPPRADSPCSIASGPSSPSLLGPGPIRRPHTPVMSPLATGGHSATSYINAPVTNSPSSSPTFPHKPPAFLATSLPASPLSSPRLLNAKAAEFRPAPRPLSAASTIPGTSGSFIGRRNETPSPDLWAHGPGSLRGASRLAIASPLIPDNSLLPPGTPPRAHTPTSPLRISSQVGDEDEEDDPFDPFAQSDKLNTAPTFHSISTSTNSTEFESSSSMSEEGALWGGAYPHPSTSYPDMFGEFDKVADPVYGPMYYTDQQQMQMQGTAGNGAGSNGAGTEDFDSDQAAALTDGMTPFDVLSSVFGATLAPSELEEALTMNGYDFERAMQWLVDRARPAPPSSGSARVHGQQNYVYAGDGVHVVPRGLLRGGRGGFGGGRGATGRYGNGNGTGRPPAQTNNRVCRYFLQGECLRADCRFSHDLDRALCRFWLRGTCAKGETCEFLHRLPNEVDVQGLQSVMSQTTLSENKSSLGDPALDEFPTLSNEAARGGTRRGYGRGVGYDPSRARFANAVKKSAPFTPGSGGAEGLAAQLANRREAKAALGDSVFSRPTVVAPRPSPRIRLRGPILLPTLSSGEAVSALYMAYRSRALQLGAARNACLSRAADAWRRGDGAAAKRFSREGHDLNARMAAESAEAASKLVRERVKNAEAAVRARDASWSSDPADRGVRGKTCGAGLGVLLGVVSKDGGGGGGNEMVKLTQEERTEAALDLHGLHSNEATEVLEEFLLALEKENFFGLAFVIVGEEKHTGTQDPGRGASRQRLATGIREWLHNWGYPWMERDGIVCVDPLTHMQ</sequence>
<dbReference type="Gene3D" id="4.10.1000.10">
    <property type="entry name" value="Zinc finger, CCCH-type"/>
    <property type="match status" value="1"/>
</dbReference>
<evidence type="ECO:0000256" key="3">
    <source>
        <dbReference type="ARBA" id="ARBA00022833"/>
    </source>
</evidence>